<evidence type="ECO:0000313" key="3">
    <source>
        <dbReference type="Proteomes" id="UP000319375"/>
    </source>
</evidence>
<gene>
    <name evidence="2" type="ORF">FK530_19485</name>
</gene>
<dbReference type="EMBL" id="VIGX01000015">
    <property type="protein sequence ID" value="TWS27328.1"/>
    <property type="molecule type" value="Genomic_DNA"/>
</dbReference>
<sequence length="78" mass="8264">MSLNIDQSGPRHVLAALAAHPPGTVFTTDDVAAAVVLAHGSVPSILALLVRERLAERVVRGRYVITDAGRAHLSELSR</sequence>
<keyword evidence="1" id="KW-0472">Membrane</keyword>
<protein>
    <recommendedName>
        <fullName evidence="4">MarR family transcriptional regulator</fullName>
    </recommendedName>
</protein>
<organism evidence="2 3">
    <name type="scientific">Tsukamurella conjunctivitidis</name>
    <dbReference type="NCBI Taxonomy" id="2592068"/>
    <lineage>
        <taxon>Bacteria</taxon>
        <taxon>Bacillati</taxon>
        <taxon>Actinomycetota</taxon>
        <taxon>Actinomycetes</taxon>
        <taxon>Mycobacteriales</taxon>
        <taxon>Tsukamurellaceae</taxon>
        <taxon>Tsukamurella</taxon>
    </lineage>
</organism>
<dbReference type="InterPro" id="IPR036390">
    <property type="entry name" value="WH_DNA-bd_sf"/>
</dbReference>
<proteinExistence type="predicted"/>
<dbReference type="SUPFAM" id="SSF46785">
    <property type="entry name" value="Winged helix' DNA-binding domain"/>
    <property type="match status" value="1"/>
</dbReference>
<evidence type="ECO:0000256" key="1">
    <source>
        <dbReference type="SAM" id="Phobius"/>
    </source>
</evidence>
<comment type="caution">
    <text evidence="2">The sequence shown here is derived from an EMBL/GenBank/DDBJ whole genome shotgun (WGS) entry which is preliminary data.</text>
</comment>
<dbReference type="InterPro" id="IPR036388">
    <property type="entry name" value="WH-like_DNA-bd_sf"/>
</dbReference>
<accession>A0A5C5RXW0</accession>
<dbReference type="RefSeq" id="WP_146488640.1">
    <property type="nucleotide sequence ID" value="NZ_VIGX01000015.1"/>
</dbReference>
<keyword evidence="1" id="KW-0812">Transmembrane</keyword>
<dbReference type="Proteomes" id="UP000319375">
    <property type="component" value="Unassembled WGS sequence"/>
</dbReference>
<reference evidence="2 3" key="1">
    <citation type="submission" date="2019-06" db="EMBL/GenBank/DDBJ databases">
        <title>Tsukamurella conjunctivitidis sp. nov., Tsukamurella assacharolytica sp. nov. and Tsukamurella sputae sp. nov. isolated from patients with conjunctivitis, bacteraemia (lymphoma) and respiratory infection (sputum) in Hong Kong.</title>
        <authorList>
            <person name="Teng J.L.L."/>
            <person name="Lee H.H."/>
            <person name="Fong J.Y.H."/>
            <person name="Fok K.M.N."/>
            <person name="Lau S.K.P."/>
            <person name="Woo P.C.Y."/>
        </authorList>
    </citation>
    <scope>NUCLEOTIDE SEQUENCE [LARGE SCALE GENOMIC DNA]</scope>
    <source>
        <strain evidence="2 3">HKU72</strain>
    </source>
</reference>
<evidence type="ECO:0000313" key="2">
    <source>
        <dbReference type="EMBL" id="TWS27328.1"/>
    </source>
</evidence>
<keyword evidence="1" id="KW-1133">Transmembrane helix</keyword>
<dbReference type="AlphaFoldDB" id="A0A5C5RXW0"/>
<evidence type="ECO:0008006" key="4">
    <source>
        <dbReference type="Google" id="ProtNLM"/>
    </source>
</evidence>
<feature type="transmembrane region" description="Helical" evidence="1">
    <location>
        <begin position="31"/>
        <end position="50"/>
    </location>
</feature>
<dbReference type="Gene3D" id="1.10.10.10">
    <property type="entry name" value="Winged helix-like DNA-binding domain superfamily/Winged helix DNA-binding domain"/>
    <property type="match status" value="1"/>
</dbReference>
<name>A0A5C5RXW0_9ACTN</name>
<keyword evidence="3" id="KW-1185">Reference proteome</keyword>